<dbReference type="Pfam" id="PF02424">
    <property type="entry name" value="ApbE"/>
    <property type="match status" value="1"/>
</dbReference>
<evidence type="ECO:0000256" key="10">
    <source>
        <dbReference type="ARBA" id="ARBA00048540"/>
    </source>
</evidence>
<gene>
    <name evidence="13" type="ORF">H9X91_02770</name>
</gene>
<keyword evidence="12" id="KW-0472">Membrane</keyword>
<evidence type="ECO:0000256" key="4">
    <source>
        <dbReference type="ARBA" id="ARBA00022630"/>
    </source>
</evidence>
<evidence type="ECO:0000256" key="11">
    <source>
        <dbReference type="PIRNR" id="PIRNR006268"/>
    </source>
</evidence>
<dbReference type="PANTHER" id="PTHR30040:SF2">
    <property type="entry name" value="FAD:PROTEIN FMN TRANSFERASE"/>
    <property type="match status" value="1"/>
</dbReference>
<proteinExistence type="inferred from homology"/>
<feature type="chain" id="PRO_5044993320" description="FAD:protein FMN transferase" evidence="12">
    <location>
        <begin position="26"/>
        <end position="350"/>
    </location>
</feature>
<name>A0ABS2FSF2_9FIRM</name>
<dbReference type="InterPro" id="IPR024932">
    <property type="entry name" value="ApbE"/>
</dbReference>
<keyword evidence="12" id="KW-1003">Cell membrane</keyword>
<keyword evidence="7 11" id="KW-0274">FAD</keyword>
<comment type="caution">
    <text evidence="13">The sequence shown here is derived from an EMBL/GenBank/DDBJ whole genome shotgun (WGS) entry which is preliminary data.</text>
</comment>
<keyword evidence="12" id="KW-0449">Lipoprotein</keyword>
<keyword evidence="8 11" id="KW-0460">Magnesium</keyword>
<evidence type="ECO:0000256" key="12">
    <source>
        <dbReference type="RuleBase" id="RU363002"/>
    </source>
</evidence>
<evidence type="ECO:0000256" key="1">
    <source>
        <dbReference type="ARBA" id="ARBA00001946"/>
    </source>
</evidence>
<sequence>MRRFGALLAALLLAGSLTACGGAAAQEMQTAQVFAMDTVMGLQATGGETAEALAAAEDEIYRLDEELSRTREDSAVSQLNRAEAGTSVEVGAELYDLIARALAFSQATDGAFDITLAPVSSAWGFTEDAYRVPAQEELAGLLAHVGSEHVHLDGASAVSLDQGTQIDLGAIAKGYASDAVAAIYQEHGITHGIVDLGGNTWVCGGNLKGEPWRIGVQDPARAGEAEAYTGILRMGDGFAVTSGGYQRYFEENGKTYHHIIDPATGHPAESGLTSVTVVADGTVGNGTMCDALSTALFVMGEERALDFWRSGVYDFDLILVTEDGRLLVTDGIADRFQPDETAGYAYEVIS</sequence>
<keyword evidence="14" id="KW-1185">Reference proteome</keyword>
<feature type="signal peptide" evidence="12">
    <location>
        <begin position="1"/>
        <end position="25"/>
    </location>
</feature>
<accession>A0ABS2FSF2</accession>
<keyword evidence="12" id="KW-0997">Cell inner membrane</keyword>
<protein>
    <recommendedName>
        <fullName evidence="3 11">FAD:protein FMN transferase</fullName>
        <ecNumber evidence="2 11">2.7.1.180</ecNumber>
    </recommendedName>
    <alternativeName>
        <fullName evidence="9 11">Flavin transferase</fullName>
    </alternativeName>
</protein>
<evidence type="ECO:0000256" key="9">
    <source>
        <dbReference type="ARBA" id="ARBA00031306"/>
    </source>
</evidence>
<comment type="subcellular location">
    <subcellularLocation>
        <location evidence="12">Cell inner membrane</location>
        <topology evidence="12">Lipid-anchor</topology>
        <orientation evidence="12">Periplasmic side</orientation>
    </subcellularLocation>
</comment>
<keyword evidence="6 11" id="KW-0479">Metal-binding</keyword>
<comment type="cofactor">
    <cofactor evidence="1 12">
        <name>Mg(2+)</name>
        <dbReference type="ChEBI" id="CHEBI:18420"/>
    </cofactor>
</comment>
<dbReference type="PIRSF" id="PIRSF006268">
    <property type="entry name" value="ApbE"/>
    <property type="match status" value="1"/>
</dbReference>
<dbReference type="Proteomes" id="UP000719500">
    <property type="component" value="Unassembled WGS sequence"/>
</dbReference>
<evidence type="ECO:0000256" key="3">
    <source>
        <dbReference type="ARBA" id="ARBA00016337"/>
    </source>
</evidence>
<dbReference type="EC" id="2.7.1.180" evidence="2 11"/>
<dbReference type="InterPro" id="IPR003374">
    <property type="entry name" value="ApbE-like_sf"/>
</dbReference>
<dbReference type="SUPFAM" id="SSF143631">
    <property type="entry name" value="ApbE-like"/>
    <property type="match status" value="1"/>
</dbReference>
<dbReference type="Gene3D" id="3.10.520.10">
    <property type="entry name" value="ApbE-like domains"/>
    <property type="match status" value="1"/>
</dbReference>
<dbReference type="GO" id="GO:0016740">
    <property type="term" value="F:transferase activity"/>
    <property type="evidence" value="ECO:0007669"/>
    <property type="project" value="UniProtKB-KW"/>
</dbReference>
<keyword evidence="5 11" id="KW-0808">Transferase</keyword>
<comment type="function">
    <text evidence="12">Flavin transferase that catalyzes the transfer of the FMN moiety of FAD and its covalent binding to the hydroxyl group of a threonine residue in a target flavoprotein.</text>
</comment>
<evidence type="ECO:0000256" key="7">
    <source>
        <dbReference type="ARBA" id="ARBA00022827"/>
    </source>
</evidence>
<comment type="similarity">
    <text evidence="11 12">Belongs to the ApbE family.</text>
</comment>
<evidence type="ECO:0000313" key="14">
    <source>
        <dbReference type="Proteomes" id="UP000719500"/>
    </source>
</evidence>
<comment type="catalytic activity">
    <reaction evidence="10 11 12">
        <text>L-threonyl-[protein] + FAD = FMN-L-threonyl-[protein] + AMP + H(+)</text>
        <dbReference type="Rhea" id="RHEA:36847"/>
        <dbReference type="Rhea" id="RHEA-COMP:11060"/>
        <dbReference type="Rhea" id="RHEA-COMP:11061"/>
        <dbReference type="ChEBI" id="CHEBI:15378"/>
        <dbReference type="ChEBI" id="CHEBI:30013"/>
        <dbReference type="ChEBI" id="CHEBI:57692"/>
        <dbReference type="ChEBI" id="CHEBI:74257"/>
        <dbReference type="ChEBI" id="CHEBI:456215"/>
        <dbReference type="EC" id="2.7.1.180"/>
    </reaction>
</comment>
<evidence type="ECO:0000256" key="6">
    <source>
        <dbReference type="ARBA" id="ARBA00022723"/>
    </source>
</evidence>
<evidence type="ECO:0000313" key="13">
    <source>
        <dbReference type="EMBL" id="MBM6850363.1"/>
    </source>
</evidence>
<dbReference type="PROSITE" id="PS51257">
    <property type="entry name" value="PROKAR_LIPOPROTEIN"/>
    <property type="match status" value="1"/>
</dbReference>
<keyword evidence="12" id="KW-0732">Signal</keyword>
<keyword evidence="4 11" id="KW-0285">Flavoprotein</keyword>
<evidence type="ECO:0000256" key="8">
    <source>
        <dbReference type="ARBA" id="ARBA00022842"/>
    </source>
</evidence>
<organism evidence="13 14">
    <name type="scientific">Oscillibacter valericigenes</name>
    <dbReference type="NCBI Taxonomy" id="351091"/>
    <lineage>
        <taxon>Bacteria</taxon>
        <taxon>Bacillati</taxon>
        <taxon>Bacillota</taxon>
        <taxon>Clostridia</taxon>
        <taxon>Eubacteriales</taxon>
        <taxon>Oscillospiraceae</taxon>
        <taxon>Oscillibacter</taxon>
    </lineage>
</organism>
<dbReference type="RefSeq" id="WP_204802289.1">
    <property type="nucleotide sequence ID" value="NZ_JACSNX010000002.1"/>
</dbReference>
<evidence type="ECO:0000256" key="2">
    <source>
        <dbReference type="ARBA" id="ARBA00011955"/>
    </source>
</evidence>
<dbReference type="EMBL" id="JACSNX010000002">
    <property type="protein sequence ID" value="MBM6850363.1"/>
    <property type="molecule type" value="Genomic_DNA"/>
</dbReference>
<reference evidence="13 14" key="1">
    <citation type="journal article" date="2021" name="Sci. Rep.">
        <title>The distribution of antibiotic resistance genes in chicken gut microbiota commensals.</title>
        <authorList>
            <person name="Juricova H."/>
            <person name="Matiasovicova J."/>
            <person name="Kubasova T."/>
            <person name="Cejkova D."/>
            <person name="Rychlik I."/>
        </authorList>
    </citation>
    <scope>NUCLEOTIDE SEQUENCE [LARGE SCALE GENOMIC DNA]</scope>
    <source>
        <strain evidence="13 14">An411</strain>
    </source>
</reference>
<dbReference type="PANTHER" id="PTHR30040">
    <property type="entry name" value="THIAMINE BIOSYNTHESIS LIPOPROTEIN APBE"/>
    <property type="match status" value="1"/>
</dbReference>
<evidence type="ECO:0000256" key="5">
    <source>
        <dbReference type="ARBA" id="ARBA00022679"/>
    </source>
</evidence>